<dbReference type="Pfam" id="PF04389">
    <property type="entry name" value="Peptidase_M28"/>
    <property type="match status" value="1"/>
</dbReference>
<keyword evidence="1" id="KW-0732">Signal</keyword>
<comment type="caution">
    <text evidence="3">The sequence shown here is derived from an EMBL/GenBank/DDBJ whole genome shotgun (WGS) entry which is preliminary data.</text>
</comment>
<feature type="domain" description="Peptidase M28" evidence="2">
    <location>
        <begin position="109"/>
        <end position="322"/>
    </location>
</feature>
<evidence type="ECO:0000313" key="4">
    <source>
        <dbReference type="Proteomes" id="UP001596302"/>
    </source>
</evidence>
<gene>
    <name evidence="3" type="ORF">ACFQE5_11075</name>
</gene>
<evidence type="ECO:0000313" key="3">
    <source>
        <dbReference type="EMBL" id="MFC5994752.1"/>
    </source>
</evidence>
<dbReference type="SUPFAM" id="SSF53187">
    <property type="entry name" value="Zn-dependent exopeptidases"/>
    <property type="match status" value="1"/>
</dbReference>
<feature type="signal peptide" evidence="1">
    <location>
        <begin position="1"/>
        <end position="21"/>
    </location>
</feature>
<evidence type="ECO:0000259" key="2">
    <source>
        <dbReference type="Pfam" id="PF04389"/>
    </source>
</evidence>
<name>A0ABW1J295_9PSEU</name>
<accession>A0ABW1J295</accession>
<evidence type="ECO:0000256" key="1">
    <source>
        <dbReference type="SAM" id="SignalP"/>
    </source>
</evidence>
<dbReference type="PANTHER" id="PTHR12147:SF26">
    <property type="entry name" value="PEPTIDASE M28 DOMAIN-CONTAINING PROTEIN"/>
    <property type="match status" value="1"/>
</dbReference>
<dbReference type="InterPro" id="IPR045175">
    <property type="entry name" value="M28_fam"/>
</dbReference>
<reference evidence="4" key="1">
    <citation type="journal article" date="2019" name="Int. J. Syst. Evol. Microbiol.">
        <title>The Global Catalogue of Microorganisms (GCM) 10K type strain sequencing project: providing services to taxonomists for standard genome sequencing and annotation.</title>
        <authorList>
            <consortium name="The Broad Institute Genomics Platform"/>
            <consortium name="The Broad Institute Genome Sequencing Center for Infectious Disease"/>
            <person name="Wu L."/>
            <person name="Ma J."/>
        </authorList>
    </citation>
    <scope>NUCLEOTIDE SEQUENCE [LARGE SCALE GENOMIC DNA]</scope>
    <source>
        <strain evidence="4">CCM 8391</strain>
    </source>
</reference>
<protein>
    <submittedName>
        <fullName evidence="3">M28 family peptidase</fullName>
    </submittedName>
</protein>
<organism evidence="3 4">
    <name type="scientific">Pseudonocardia hispaniensis</name>
    <dbReference type="NCBI Taxonomy" id="904933"/>
    <lineage>
        <taxon>Bacteria</taxon>
        <taxon>Bacillati</taxon>
        <taxon>Actinomycetota</taxon>
        <taxon>Actinomycetes</taxon>
        <taxon>Pseudonocardiales</taxon>
        <taxon>Pseudonocardiaceae</taxon>
        <taxon>Pseudonocardia</taxon>
    </lineage>
</organism>
<dbReference type="RefSeq" id="WP_379584776.1">
    <property type="nucleotide sequence ID" value="NZ_JBHSQW010000025.1"/>
</dbReference>
<dbReference type="EMBL" id="JBHSQW010000025">
    <property type="protein sequence ID" value="MFC5994752.1"/>
    <property type="molecule type" value="Genomic_DNA"/>
</dbReference>
<dbReference type="Gene3D" id="3.40.630.10">
    <property type="entry name" value="Zn peptidases"/>
    <property type="match status" value="1"/>
</dbReference>
<dbReference type="PROSITE" id="PS51257">
    <property type="entry name" value="PROKAR_LIPOPROTEIN"/>
    <property type="match status" value="1"/>
</dbReference>
<proteinExistence type="predicted"/>
<dbReference type="PANTHER" id="PTHR12147">
    <property type="entry name" value="METALLOPEPTIDASE M28 FAMILY MEMBER"/>
    <property type="match status" value="1"/>
</dbReference>
<keyword evidence="4" id="KW-1185">Reference proteome</keyword>
<feature type="chain" id="PRO_5046714239" evidence="1">
    <location>
        <begin position="22"/>
        <end position="337"/>
    </location>
</feature>
<sequence length="337" mass="34176">MRGAIRAAVAAAAVAVLVGCAPSTPMPGPTDNALGSRLKAEVTGGGAVTHLQALQRIADDNGGTRVSPGPGYAASVDYVAGVLRDAGLQVSTPTFQMGRRGGGEATVRNVIAQTRTGNTGHVVMIGAHLDSVRRGPGINDNGSGVAALLEIATRLGGSPSVTNAIRFAFWGGEEENLDGSTAYVEGLSDAERTAIALYVNVDMVASPNGGYFVHGGAGGRSSGSGPPGSAEVGRVLADQLASIGVTPELTRFDGSSDYEPFLEAEIPTGGVLAGDAGTKSAEQARRWGGQAGEVFDPCYHAACDRLDSVNRTALDRFSDALAGTLGYFATTTDGPAR</sequence>
<dbReference type="Proteomes" id="UP001596302">
    <property type="component" value="Unassembled WGS sequence"/>
</dbReference>
<dbReference type="InterPro" id="IPR007484">
    <property type="entry name" value="Peptidase_M28"/>
</dbReference>